<dbReference type="Proteomes" id="UP000316714">
    <property type="component" value="Unassembled WGS sequence"/>
</dbReference>
<protein>
    <recommendedName>
        <fullName evidence="5">CcmD family protein</fullName>
    </recommendedName>
</protein>
<sequence>MSYHILQSILGAAFLAVWSFIAVTMLRDKLSEARRKRLSSQPTAPPAPKYSKRRRRRRDRDQAVAGA</sequence>
<keyword evidence="2" id="KW-0472">Membrane</keyword>
<evidence type="ECO:0000313" key="4">
    <source>
        <dbReference type="Proteomes" id="UP000316714"/>
    </source>
</evidence>
<feature type="region of interest" description="Disordered" evidence="1">
    <location>
        <begin position="32"/>
        <end position="67"/>
    </location>
</feature>
<name>A0A5C5V7B0_9BACT</name>
<accession>A0A5C5V7B0</accession>
<feature type="transmembrane region" description="Helical" evidence="2">
    <location>
        <begin position="6"/>
        <end position="26"/>
    </location>
</feature>
<keyword evidence="2" id="KW-0812">Transmembrane</keyword>
<evidence type="ECO:0000256" key="2">
    <source>
        <dbReference type="SAM" id="Phobius"/>
    </source>
</evidence>
<keyword evidence="2" id="KW-1133">Transmembrane helix</keyword>
<comment type="caution">
    <text evidence="3">The sequence shown here is derived from an EMBL/GenBank/DDBJ whole genome shotgun (WGS) entry which is preliminary data.</text>
</comment>
<dbReference type="EMBL" id="SIHJ01000002">
    <property type="protein sequence ID" value="TWT33625.1"/>
    <property type="molecule type" value="Genomic_DNA"/>
</dbReference>
<keyword evidence="4" id="KW-1185">Reference proteome</keyword>
<proteinExistence type="predicted"/>
<reference evidence="3 4" key="1">
    <citation type="submission" date="2019-02" db="EMBL/GenBank/DDBJ databases">
        <title>Deep-cultivation of Planctomycetes and their phenomic and genomic characterization uncovers novel biology.</title>
        <authorList>
            <person name="Wiegand S."/>
            <person name="Jogler M."/>
            <person name="Boedeker C."/>
            <person name="Pinto D."/>
            <person name="Vollmers J."/>
            <person name="Rivas-Marin E."/>
            <person name="Kohn T."/>
            <person name="Peeters S.H."/>
            <person name="Heuer A."/>
            <person name="Rast P."/>
            <person name="Oberbeckmann S."/>
            <person name="Bunk B."/>
            <person name="Jeske O."/>
            <person name="Meyerdierks A."/>
            <person name="Storesund J.E."/>
            <person name="Kallscheuer N."/>
            <person name="Luecker S."/>
            <person name="Lage O.M."/>
            <person name="Pohl T."/>
            <person name="Merkel B.J."/>
            <person name="Hornburger P."/>
            <person name="Mueller R.-W."/>
            <person name="Bruemmer F."/>
            <person name="Labrenz M."/>
            <person name="Spormann A.M."/>
            <person name="Op Den Camp H."/>
            <person name="Overmann J."/>
            <person name="Amann R."/>
            <person name="Jetten M.S.M."/>
            <person name="Mascher T."/>
            <person name="Medema M.H."/>
            <person name="Devos D.P."/>
            <person name="Kaster A.-K."/>
            <person name="Ovreas L."/>
            <person name="Rohde M."/>
            <person name="Galperin M.Y."/>
            <person name="Jogler C."/>
        </authorList>
    </citation>
    <scope>NUCLEOTIDE SEQUENCE [LARGE SCALE GENOMIC DNA]</scope>
    <source>
        <strain evidence="3 4">KOR34</strain>
    </source>
</reference>
<dbReference type="AlphaFoldDB" id="A0A5C5V7B0"/>
<evidence type="ECO:0008006" key="5">
    <source>
        <dbReference type="Google" id="ProtNLM"/>
    </source>
</evidence>
<evidence type="ECO:0000313" key="3">
    <source>
        <dbReference type="EMBL" id="TWT33625.1"/>
    </source>
</evidence>
<evidence type="ECO:0000256" key="1">
    <source>
        <dbReference type="SAM" id="MobiDB-lite"/>
    </source>
</evidence>
<dbReference type="RefSeq" id="WP_146566400.1">
    <property type="nucleotide sequence ID" value="NZ_SIHJ01000002.1"/>
</dbReference>
<organism evidence="3 4">
    <name type="scientific">Posidoniimonas corsicana</name>
    <dbReference type="NCBI Taxonomy" id="1938618"/>
    <lineage>
        <taxon>Bacteria</taxon>
        <taxon>Pseudomonadati</taxon>
        <taxon>Planctomycetota</taxon>
        <taxon>Planctomycetia</taxon>
        <taxon>Pirellulales</taxon>
        <taxon>Lacipirellulaceae</taxon>
        <taxon>Posidoniimonas</taxon>
    </lineage>
</organism>
<gene>
    <name evidence="3" type="ORF">KOR34_34580</name>
</gene>